<sequence>MSDHRVVLSIIHSLNAIQLNSKASVMCQSRHFDQQTWKRTETLIRRLPWETYFTTDSVEIALVNLYRNLMYCLDCTAPVIGHVVYNANKGQNTFKTFKRRPRKLKRRYYEHNEMYELQSTLNLINRNASSKRQHFMNIENKALGSRNPELSVDTNKFFIVNESIFDDPIYYLRKIQQALLAVLQNWN</sequence>
<dbReference type="Proteomes" id="UP000279833">
    <property type="component" value="Unassembled WGS sequence"/>
</dbReference>
<evidence type="ECO:0000313" key="3">
    <source>
        <dbReference type="WBParaSite" id="SCUD_0002068201-mRNA-1"/>
    </source>
</evidence>
<organism evidence="3">
    <name type="scientific">Schistosoma curassoni</name>
    <dbReference type="NCBI Taxonomy" id="6186"/>
    <lineage>
        <taxon>Eukaryota</taxon>
        <taxon>Metazoa</taxon>
        <taxon>Spiralia</taxon>
        <taxon>Lophotrochozoa</taxon>
        <taxon>Platyhelminthes</taxon>
        <taxon>Trematoda</taxon>
        <taxon>Digenea</taxon>
        <taxon>Strigeidida</taxon>
        <taxon>Schistosomatoidea</taxon>
        <taxon>Schistosomatidae</taxon>
        <taxon>Schistosoma</taxon>
    </lineage>
</organism>
<dbReference type="EMBL" id="UZAK01044830">
    <property type="protein sequence ID" value="VDP73036.1"/>
    <property type="molecule type" value="Genomic_DNA"/>
</dbReference>
<protein>
    <submittedName>
        <fullName evidence="1 3">Uncharacterized protein</fullName>
    </submittedName>
</protein>
<reference evidence="3" key="1">
    <citation type="submission" date="2016-06" db="UniProtKB">
        <authorList>
            <consortium name="WormBaseParasite"/>
        </authorList>
    </citation>
    <scope>IDENTIFICATION</scope>
</reference>
<accession>A0A183L031</accession>
<dbReference type="WBParaSite" id="SCUD_0002068201-mRNA-1">
    <property type="protein sequence ID" value="SCUD_0002068201-mRNA-1"/>
    <property type="gene ID" value="SCUD_0002068201"/>
</dbReference>
<keyword evidence="2" id="KW-1185">Reference proteome</keyword>
<reference evidence="1 2" key="2">
    <citation type="submission" date="2018-11" db="EMBL/GenBank/DDBJ databases">
        <authorList>
            <consortium name="Pathogen Informatics"/>
        </authorList>
    </citation>
    <scope>NUCLEOTIDE SEQUENCE [LARGE SCALE GENOMIC DNA]</scope>
    <source>
        <strain evidence="1">Dakar</strain>
        <strain evidence="2">Dakar, Senegal</strain>
    </source>
</reference>
<name>A0A183L031_9TREM</name>
<proteinExistence type="predicted"/>
<evidence type="ECO:0000313" key="1">
    <source>
        <dbReference type="EMBL" id="VDP73036.1"/>
    </source>
</evidence>
<evidence type="ECO:0000313" key="2">
    <source>
        <dbReference type="Proteomes" id="UP000279833"/>
    </source>
</evidence>
<dbReference type="AlphaFoldDB" id="A0A183L031"/>
<dbReference type="STRING" id="6186.A0A183L031"/>
<gene>
    <name evidence="1" type="ORF">SCUD_LOCUS20679</name>
</gene>